<sequence>MTRLFIDGKEVALQDGFELDFYTQNPFFTRNGDYTYDLDIDLNHPHNRRIYQSLNRSDITQRPENRQAILICGAINIIRGTEIILSVEDNIAKIQIVAGNSELNYLSGGDKRLRELDFGTCDTSLETAYTSLNQAFPDMNFVCTPIFTSYDTSGNLRYFDNQMNITTGGASFIQGTYISPQPYLLFYVEELVKILGYKLQKNTLRENKRWCRLFMVNGYRTTSFAKMLPDWSVDEFLDEIEKFFNCIFLVNQTDKTVQIISINSFYENSQTICLEDIKDEDIIKKYDADEELSVDYDNVEFDFPDIEDYKYSCINPEVLSLCTTKTYNRFLDVWPMLDSEFDQRYIYHTKDFNLDFVGVEINGFHRQRIVNRFSAVKNNSDGDITSLKIIPAEIYAGVSGVSDGSFTNGAFTAAYARNNNAVDETSNETGLNELIKEGIPEEEAPDKIYVALYMGYQGLFVGAGEPTAQYKDYKLPMSATDTYYYINTDNFNYLLKFQDEELTLQLSGNQGLYETFYKNNLKIDTRTEYQFCFLAKQIYDPKSIFLIRNKRYFCKELHYIVEMNGLNDVVEGTFYLIE</sequence>
<reference evidence="1" key="1">
    <citation type="journal article" date="2021" name="Proc. Natl. Acad. Sci. U.S.A.">
        <title>A Catalog of Tens of Thousands of Viruses from Human Metagenomes Reveals Hidden Associations with Chronic Diseases.</title>
        <authorList>
            <person name="Tisza M.J."/>
            <person name="Buck C.B."/>
        </authorList>
    </citation>
    <scope>NUCLEOTIDE SEQUENCE</scope>
    <source>
        <strain evidence="1">CtWlk2</strain>
    </source>
</reference>
<dbReference type="EMBL" id="BK016022">
    <property type="protein sequence ID" value="DAF90162.1"/>
    <property type="molecule type" value="Genomic_DNA"/>
</dbReference>
<organism evidence="1">
    <name type="scientific">Siphoviridae sp. ctWlk2</name>
    <dbReference type="NCBI Taxonomy" id="2825539"/>
    <lineage>
        <taxon>Viruses</taxon>
        <taxon>Duplodnaviria</taxon>
        <taxon>Heunggongvirae</taxon>
        <taxon>Uroviricota</taxon>
        <taxon>Caudoviricetes</taxon>
    </lineage>
</organism>
<accession>A0A8S5U6V5</accession>
<name>A0A8S5U6V5_9CAUD</name>
<evidence type="ECO:0000313" key="1">
    <source>
        <dbReference type="EMBL" id="DAF90162.1"/>
    </source>
</evidence>
<protein>
    <submittedName>
        <fullName evidence="1">Uncharacterized protein</fullName>
    </submittedName>
</protein>
<proteinExistence type="predicted"/>